<evidence type="ECO:0000256" key="3">
    <source>
        <dbReference type="ARBA" id="ARBA00023163"/>
    </source>
</evidence>
<evidence type="ECO:0000313" key="7">
    <source>
        <dbReference type="Proteomes" id="UP000600547"/>
    </source>
</evidence>
<evidence type="ECO:0000259" key="5">
    <source>
        <dbReference type="PROSITE" id="PS50937"/>
    </source>
</evidence>
<evidence type="ECO:0000256" key="4">
    <source>
        <dbReference type="SAM" id="MobiDB-lite"/>
    </source>
</evidence>
<accession>A0A8H9GSU3</accession>
<dbReference type="SUPFAM" id="SSF46955">
    <property type="entry name" value="Putative DNA-binding domain"/>
    <property type="match status" value="1"/>
</dbReference>
<dbReference type="GO" id="GO:0003700">
    <property type="term" value="F:DNA-binding transcription factor activity"/>
    <property type="evidence" value="ECO:0007669"/>
    <property type="project" value="InterPro"/>
</dbReference>
<keyword evidence="1" id="KW-0805">Transcription regulation</keyword>
<dbReference type="InterPro" id="IPR000551">
    <property type="entry name" value="MerR-type_HTH_dom"/>
</dbReference>
<dbReference type="RefSeq" id="WP_189062896.1">
    <property type="nucleotide sequence ID" value="NZ_BMQG01000033.1"/>
</dbReference>
<protein>
    <submittedName>
        <fullName evidence="6">MerR family transcriptional regulator</fullName>
    </submittedName>
</protein>
<proteinExistence type="predicted"/>
<dbReference type="AlphaFoldDB" id="A0A8H9GSU3"/>
<keyword evidence="2" id="KW-0238">DNA-binding</keyword>
<dbReference type="PROSITE" id="PS50937">
    <property type="entry name" value="HTH_MERR_2"/>
    <property type="match status" value="1"/>
</dbReference>
<dbReference type="GO" id="GO:0003677">
    <property type="term" value="F:DNA binding"/>
    <property type="evidence" value="ECO:0007669"/>
    <property type="project" value="UniProtKB-KW"/>
</dbReference>
<keyword evidence="3" id="KW-0804">Transcription</keyword>
<dbReference type="Gene3D" id="1.10.1660.10">
    <property type="match status" value="1"/>
</dbReference>
<dbReference type="Pfam" id="PF13411">
    <property type="entry name" value="MerR_1"/>
    <property type="match status" value="1"/>
</dbReference>
<dbReference type="InterPro" id="IPR047057">
    <property type="entry name" value="MerR_fam"/>
</dbReference>
<keyword evidence="7" id="KW-1185">Reference proteome</keyword>
<feature type="domain" description="HTH merR-type" evidence="5">
    <location>
        <begin position="1"/>
        <end position="68"/>
    </location>
</feature>
<dbReference type="InterPro" id="IPR009061">
    <property type="entry name" value="DNA-bd_dom_put_sf"/>
</dbReference>
<sequence>MRIGELAARTGCSVRALRHYEHAGVLSSVRQDNGYRSFTPDDIARVRLIRLFLSVGFTLDEIRRFAPCWQAGRSPDDPVEADVAADFYRRKLADIDAQLRDLQVIRDRLTTQLSELTGAGPACAPTLEDSHEPDPRP</sequence>
<reference evidence="7" key="1">
    <citation type="journal article" date="2019" name="Int. J. Syst. Evol. Microbiol.">
        <title>The Global Catalogue of Microorganisms (GCM) 10K type strain sequencing project: providing services to taxonomists for standard genome sequencing and annotation.</title>
        <authorList>
            <consortium name="The Broad Institute Genomics Platform"/>
            <consortium name="The Broad Institute Genome Sequencing Center for Infectious Disease"/>
            <person name="Wu L."/>
            <person name="Ma J."/>
        </authorList>
    </citation>
    <scope>NUCLEOTIDE SEQUENCE [LARGE SCALE GENOMIC DNA]</scope>
    <source>
        <strain evidence="7">JCM 31047</strain>
    </source>
</reference>
<gene>
    <name evidence="6" type="ORF">GCM10008956_39630</name>
</gene>
<evidence type="ECO:0000313" key="6">
    <source>
        <dbReference type="EMBL" id="GGM60007.1"/>
    </source>
</evidence>
<feature type="region of interest" description="Disordered" evidence="4">
    <location>
        <begin position="117"/>
        <end position="137"/>
    </location>
</feature>
<name>A0A8H9GSU3_9DEIO</name>
<feature type="compositionally biased region" description="Basic and acidic residues" evidence="4">
    <location>
        <begin position="128"/>
        <end position="137"/>
    </location>
</feature>
<dbReference type="Proteomes" id="UP000600547">
    <property type="component" value="Unassembled WGS sequence"/>
</dbReference>
<comment type="caution">
    <text evidence="6">The sequence shown here is derived from an EMBL/GenBank/DDBJ whole genome shotgun (WGS) entry which is preliminary data.</text>
</comment>
<dbReference type="PANTHER" id="PTHR30204">
    <property type="entry name" value="REDOX-CYCLING DRUG-SENSING TRANSCRIPTIONAL ACTIVATOR SOXR"/>
    <property type="match status" value="1"/>
</dbReference>
<evidence type="ECO:0000256" key="2">
    <source>
        <dbReference type="ARBA" id="ARBA00023125"/>
    </source>
</evidence>
<dbReference type="CDD" id="cd01282">
    <property type="entry name" value="HTH_MerR-like_sg3"/>
    <property type="match status" value="1"/>
</dbReference>
<dbReference type="EMBL" id="BMQG01000033">
    <property type="protein sequence ID" value="GGM60007.1"/>
    <property type="molecule type" value="Genomic_DNA"/>
</dbReference>
<organism evidence="6 7">
    <name type="scientific">Deinococcus arenae</name>
    <dbReference type="NCBI Taxonomy" id="1452751"/>
    <lineage>
        <taxon>Bacteria</taxon>
        <taxon>Thermotogati</taxon>
        <taxon>Deinococcota</taxon>
        <taxon>Deinococci</taxon>
        <taxon>Deinococcales</taxon>
        <taxon>Deinococcaceae</taxon>
        <taxon>Deinococcus</taxon>
    </lineage>
</organism>
<evidence type="ECO:0000256" key="1">
    <source>
        <dbReference type="ARBA" id="ARBA00023015"/>
    </source>
</evidence>
<dbReference type="SMART" id="SM00422">
    <property type="entry name" value="HTH_MERR"/>
    <property type="match status" value="1"/>
</dbReference>
<dbReference type="PRINTS" id="PR00040">
    <property type="entry name" value="HTHMERR"/>
</dbReference>
<dbReference type="PROSITE" id="PS00552">
    <property type="entry name" value="HTH_MERR_1"/>
    <property type="match status" value="1"/>
</dbReference>
<dbReference type="PANTHER" id="PTHR30204:SF94">
    <property type="entry name" value="HEAVY METAL-DEPENDENT TRANSCRIPTIONAL REGULATOR HI_0293-RELATED"/>
    <property type="match status" value="1"/>
</dbReference>